<dbReference type="STRING" id="1206085.SAMN05443575_0672"/>
<dbReference type="Gene3D" id="3.40.190.290">
    <property type="match status" value="1"/>
</dbReference>
<dbReference type="CDD" id="cd05466">
    <property type="entry name" value="PBP2_LTTR_substrate"/>
    <property type="match status" value="1"/>
</dbReference>
<dbReference type="PRINTS" id="PR00039">
    <property type="entry name" value="HTHLYSR"/>
</dbReference>
<dbReference type="PROSITE" id="PS50931">
    <property type="entry name" value="HTH_LYSR"/>
    <property type="match status" value="1"/>
</dbReference>
<comment type="similarity">
    <text evidence="1">Belongs to the LysR transcriptional regulatory family.</text>
</comment>
<evidence type="ECO:0000259" key="5">
    <source>
        <dbReference type="PROSITE" id="PS50931"/>
    </source>
</evidence>
<dbReference type="OrthoDB" id="3181812at2"/>
<dbReference type="PANTHER" id="PTHR30346">
    <property type="entry name" value="TRANSCRIPTIONAL DUAL REGULATOR HCAR-RELATED"/>
    <property type="match status" value="1"/>
</dbReference>
<dbReference type="InterPro" id="IPR000847">
    <property type="entry name" value="LysR_HTH_N"/>
</dbReference>
<keyword evidence="4" id="KW-0804">Transcription</keyword>
<dbReference type="SUPFAM" id="SSF53850">
    <property type="entry name" value="Periplasmic binding protein-like II"/>
    <property type="match status" value="1"/>
</dbReference>
<keyword evidence="2" id="KW-0805">Transcription regulation</keyword>
<dbReference type="Pfam" id="PF03466">
    <property type="entry name" value="LysR_substrate"/>
    <property type="match status" value="1"/>
</dbReference>
<reference evidence="6 7" key="1">
    <citation type="submission" date="2016-11" db="EMBL/GenBank/DDBJ databases">
        <authorList>
            <person name="Jaros S."/>
            <person name="Januszkiewicz K."/>
            <person name="Wedrychowicz H."/>
        </authorList>
    </citation>
    <scope>NUCLEOTIDE SEQUENCE [LARGE SCALE GENOMIC DNA]</scope>
    <source>
        <strain evidence="6 7">DSM 45627</strain>
    </source>
</reference>
<dbReference type="InterPro" id="IPR036390">
    <property type="entry name" value="WH_DNA-bd_sf"/>
</dbReference>
<evidence type="ECO:0000256" key="4">
    <source>
        <dbReference type="ARBA" id="ARBA00023163"/>
    </source>
</evidence>
<gene>
    <name evidence="6" type="ORF">SAMN05443575_0672</name>
</gene>
<evidence type="ECO:0000313" key="7">
    <source>
        <dbReference type="Proteomes" id="UP000186132"/>
    </source>
</evidence>
<evidence type="ECO:0000313" key="6">
    <source>
        <dbReference type="EMBL" id="SHF69566.1"/>
    </source>
</evidence>
<dbReference type="EMBL" id="FQVU01000001">
    <property type="protein sequence ID" value="SHF69566.1"/>
    <property type="molecule type" value="Genomic_DNA"/>
</dbReference>
<dbReference type="RefSeq" id="WP_073385857.1">
    <property type="nucleotide sequence ID" value="NZ_FQVU01000001.1"/>
</dbReference>
<dbReference type="SUPFAM" id="SSF46785">
    <property type="entry name" value="Winged helix' DNA-binding domain"/>
    <property type="match status" value="1"/>
</dbReference>
<dbReference type="Proteomes" id="UP000186132">
    <property type="component" value="Unassembled WGS sequence"/>
</dbReference>
<dbReference type="GO" id="GO:0003677">
    <property type="term" value="F:DNA binding"/>
    <property type="evidence" value="ECO:0007669"/>
    <property type="project" value="UniProtKB-KW"/>
</dbReference>
<keyword evidence="7" id="KW-1185">Reference proteome</keyword>
<protein>
    <submittedName>
        <fullName evidence="6">DNA-binding transcriptional regulator, LysR family</fullName>
    </submittedName>
</protein>
<name>A0A1M5DRM3_9ACTN</name>
<sequence length="305" mass="32755">MRTEQLEYLAAVTRYGSLRRASDELHVSQSALSAAIRSLEHELGVPLLERRRAGAKVSREGGDILPIVTEILGGVAELRAAASAASRASRTIRVGTVHAGTSALLVPAVRSFATEQPTTTVDVATMFQSRIHERLLEGRLEIGLVNMFPGDDVPTGLTPTPLLLGRPAVCCRTDDPLAAKSEITAADLRERPFVSSRPGYLMHRLAQRLFGDDHPVESFRADGAEMVKLLVANGVGPSLLPDYSIHGDPLVEAGVITARPLAGALPRVAMLLLRRTLHRVPASIAAFERTIVRIAQEHPQSDVGA</sequence>
<accession>A0A1M5DRM3</accession>
<dbReference type="Gene3D" id="1.10.10.10">
    <property type="entry name" value="Winged helix-like DNA-binding domain superfamily/Winged helix DNA-binding domain"/>
    <property type="match status" value="1"/>
</dbReference>
<dbReference type="GO" id="GO:0032993">
    <property type="term" value="C:protein-DNA complex"/>
    <property type="evidence" value="ECO:0007669"/>
    <property type="project" value="TreeGrafter"/>
</dbReference>
<feature type="domain" description="HTH lysR-type" evidence="5">
    <location>
        <begin position="1"/>
        <end position="58"/>
    </location>
</feature>
<evidence type="ECO:0000256" key="1">
    <source>
        <dbReference type="ARBA" id="ARBA00009437"/>
    </source>
</evidence>
<dbReference type="InterPro" id="IPR005119">
    <property type="entry name" value="LysR_subst-bd"/>
</dbReference>
<keyword evidence="3 6" id="KW-0238">DNA-binding</keyword>
<dbReference type="AlphaFoldDB" id="A0A1M5DRM3"/>
<dbReference type="Pfam" id="PF00126">
    <property type="entry name" value="HTH_1"/>
    <property type="match status" value="1"/>
</dbReference>
<dbReference type="InterPro" id="IPR036388">
    <property type="entry name" value="WH-like_DNA-bd_sf"/>
</dbReference>
<organism evidence="6 7">
    <name type="scientific">Jatrophihabitans endophyticus</name>
    <dbReference type="NCBI Taxonomy" id="1206085"/>
    <lineage>
        <taxon>Bacteria</taxon>
        <taxon>Bacillati</taxon>
        <taxon>Actinomycetota</taxon>
        <taxon>Actinomycetes</taxon>
        <taxon>Jatrophihabitantales</taxon>
        <taxon>Jatrophihabitantaceae</taxon>
        <taxon>Jatrophihabitans</taxon>
    </lineage>
</organism>
<proteinExistence type="inferred from homology"/>
<dbReference type="PANTHER" id="PTHR30346:SF28">
    <property type="entry name" value="HTH-TYPE TRANSCRIPTIONAL REGULATOR CYNR"/>
    <property type="match status" value="1"/>
</dbReference>
<evidence type="ECO:0000256" key="3">
    <source>
        <dbReference type="ARBA" id="ARBA00023125"/>
    </source>
</evidence>
<dbReference type="GO" id="GO:0003700">
    <property type="term" value="F:DNA-binding transcription factor activity"/>
    <property type="evidence" value="ECO:0007669"/>
    <property type="project" value="InterPro"/>
</dbReference>
<evidence type="ECO:0000256" key="2">
    <source>
        <dbReference type="ARBA" id="ARBA00023015"/>
    </source>
</evidence>